<proteinExistence type="predicted"/>
<evidence type="ECO:0000313" key="2">
    <source>
        <dbReference type="Proteomes" id="UP000439986"/>
    </source>
</evidence>
<organism evidence="1 2">
    <name type="scientific">Duganella aquatilis</name>
    <dbReference type="NCBI Taxonomy" id="2666082"/>
    <lineage>
        <taxon>Bacteria</taxon>
        <taxon>Pseudomonadati</taxon>
        <taxon>Pseudomonadota</taxon>
        <taxon>Betaproteobacteria</taxon>
        <taxon>Burkholderiales</taxon>
        <taxon>Oxalobacteraceae</taxon>
        <taxon>Telluria group</taxon>
        <taxon>Duganella</taxon>
    </lineage>
</organism>
<evidence type="ECO:0008006" key="3">
    <source>
        <dbReference type="Google" id="ProtNLM"/>
    </source>
</evidence>
<keyword evidence="2" id="KW-1185">Reference proteome</keyword>
<sequence length="105" mass="11364">MRRILLLAMPLAMAVTGCSIDQSRLGNFVNQTVQPGMPMEQALVRMQAEGFYCNAGSGADAVIACTRTYTRLVQKNCVERVDLVRSATSAKTLGAIDVLEVKCPK</sequence>
<dbReference type="Proteomes" id="UP000439986">
    <property type="component" value="Unassembled WGS sequence"/>
</dbReference>
<dbReference type="AlphaFoldDB" id="A0A844D6M6"/>
<name>A0A844D6M6_9BURK</name>
<comment type="caution">
    <text evidence="1">The sequence shown here is derived from an EMBL/GenBank/DDBJ whole genome shotgun (WGS) entry which is preliminary data.</text>
</comment>
<dbReference type="EMBL" id="WKJL01000017">
    <property type="protein sequence ID" value="MRW86561.1"/>
    <property type="molecule type" value="Genomic_DNA"/>
</dbReference>
<dbReference type="RefSeq" id="WP_154359818.1">
    <property type="nucleotide sequence ID" value="NZ_WKJL01000017.1"/>
</dbReference>
<dbReference type="PROSITE" id="PS51257">
    <property type="entry name" value="PROKAR_LIPOPROTEIN"/>
    <property type="match status" value="1"/>
</dbReference>
<reference evidence="1 2" key="1">
    <citation type="submission" date="2019-11" db="EMBL/GenBank/DDBJ databases">
        <title>Novel species isolated from a subtropical stream in China.</title>
        <authorList>
            <person name="Lu H."/>
        </authorList>
    </citation>
    <scope>NUCLEOTIDE SEQUENCE [LARGE SCALE GENOMIC DNA]</scope>
    <source>
        <strain evidence="1 2">FT26W</strain>
    </source>
</reference>
<evidence type="ECO:0000313" key="1">
    <source>
        <dbReference type="EMBL" id="MRW86561.1"/>
    </source>
</evidence>
<protein>
    <recommendedName>
        <fullName evidence="3">Lipoprotein</fullName>
    </recommendedName>
</protein>
<gene>
    <name evidence="1" type="ORF">GJ698_21040</name>
</gene>
<accession>A0A844D6M6</accession>